<sequence length="169" mass="18127">MKTFTALSIALVMINAAIGLAQDHRPNIPSHNQFSHADSNMEMVDEPFKQEQPAVRPTAGIEDVGPIKKKQPTEQPATPPRMQSPVFVPTKKPEGSEPVMSARAGSEPVVSVRATTVTKQVHTTVLVSSRGGKTEHSQRPQITEDESSAMSVSLSAVVLCIPVILGLLN</sequence>
<protein>
    <submittedName>
        <fullName evidence="3">Uncharacterized protein</fullName>
    </submittedName>
</protein>
<dbReference type="AlphaFoldDB" id="A0A9W8KWU2"/>
<feature type="chain" id="PRO_5040949015" evidence="2">
    <location>
        <begin position="22"/>
        <end position="169"/>
    </location>
</feature>
<feature type="region of interest" description="Disordered" evidence="1">
    <location>
        <begin position="49"/>
        <end position="107"/>
    </location>
</feature>
<evidence type="ECO:0000256" key="2">
    <source>
        <dbReference type="SAM" id="SignalP"/>
    </source>
</evidence>
<keyword evidence="2" id="KW-0732">Signal</keyword>
<evidence type="ECO:0000313" key="4">
    <source>
        <dbReference type="Proteomes" id="UP001151518"/>
    </source>
</evidence>
<proteinExistence type="predicted"/>
<feature type="signal peptide" evidence="2">
    <location>
        <begin position="1"/>
        <end position="21"/>
    </location>
</feature>
<dbReference type="Proteomes" id="UP001151518">
    <property type="component" value="Unassembled WGS sequence"/>
</dbReference>
<name>A0A9W8KWU2_9FUNG</name>
<comment type="caution">
    <text evidence="3">The sequence shown here is derived from an EMBL/GenBank/DDBJ whole genome shotgun (WGS) entry which is preliminary data.</text>
</comment>
<accession>A0A9W8KWU2</accession>
<gene>
    <name evidence="3" type="ORF">GGI25_004184</name>
</gene>
<evidence type="ECO:0000313" key="3">
    <source>
        <dbReference type="EMBL" id="KAJ2674797.1"/>
    </source>
</evidence>
<reference evidence="3" key="1">
    <citation type="submission" date="2022-07" db="EMBL/GenBank/DDBJ databases">
        <title>Phylogenomic reconstructions and comparative analyses of Kickxellomycotina fungi.</title>
        <authorList>
            <person name="Reynolds N.K."/>
            <person name="Stajich J.E."/>
            <person name="Barry K."/>
            <person name="Grigoriev I.V."/>
            <person name="Crous P."/>
            <person name="Smith M.E."/>
        </authorList>
    </citation>
    <scope>NUCLEOTIDE SEQUENCE</scope>
    <source>
        <strain evidence="3">NRRL 3115</strain>
    </source>
</reference>
<evidence type="ECO:0000256" key="1">
    <source>
        <dbReference type="SAM" id="MobiDB-lite"/>
    </source>
</evidence>
<organism evidence="3 4">
    <name type="scientific">Coemansia spiralis</name>
    <dbReference type="NCBI Taxonomy" id="417178"/>
    <lineage>
        <taxon>Eukaryota</taxon>
        <taxon>Fungi</taxon>
        <taxon>Fungi incertae sedis</taxon>
        <taxon>Zoopagomycota</taxon>
        <taxon>Kickxellomycotina</taxon>
        <taxon>Kickxellomycetes</taxon>
        <taxon>Kickxellales</taxon>
        <taxon>Kickxellaceae</taxon>
        <taxon>Coemansia</taxon>
    </lineage>
</organism>
<dbReference type="EMBL" id="JANBTW010000053">
    <property type="protein sequence ID" value="KAJ2674797.1"/>
    <property type="molecule type" value="Genomic_DNA"/>
</dbReference>